<dbReference type="RefSeq" id="WP_274326071.1">
    <property type="nucleotide sequence ID" value="NZ_CP118158.1"/>
</dbReference>
<protein>
    <submittedName>
        <fullName evidence="2">Uncharacterized protein</fullName>
    </submittedName>
</protein>
<keyword evidence="3" id="KW-1185">Reference proteome</keyword>
<proteinExistence type="predicted"/>
<evidence type="ECO:0000313" key="2">
    <source>
        <dbReference type="EMBL" id="MFC7140515.1"/>
    </source>
</evidence>
<reference evidence="2 3" key="1">
    <citation type="journal article" date="2019" name="Int. J. Syst. Evol. Microbiol.">
        <title>The Global Catalogue of Microorganisms (GCM) 10K type strain sequencing project: providing services to taxonomists for standard genome sequencing and annotation.</title>
        <authorList>
            <consortium name="The Broad Institute Genomics Platform"/>
            <consortium name="The Broad Institute Genome Sequencing Center for Infectious Disease"/>
            <person name="Wu L."/>
            <person name="Ma J."/>
        </authorList>
    </citation>
    <scope>NUCLEOTIDE SEQUENCE [LARGE SCALE GENOMIC DNA]</scope>
    <source>
        <strain evidence="2 3">XZYJT29</strain>
    </source>
</reference>
<feature type="transmembrane region" description="Helical" evidence="1">
    <location>
        <begin position="53"/>
        <end position="74"/>
    </location>
</feature>
<gene>
    <name evidence="2" type="ORF">ACFQMA_11830</name>
</gene>
<organism evidence="2 3">
    <name type="scientific">Halosimplex aquaticum</name>
    <dbReference type="NCBI Taxonomy" id="3026162"/>
    <lineage>
        <taxon>Archaea</taxon>
        <taxon>Methanobacteriati</taxon>
        <taxon>Methanobacteriota</taxon>
        <taxon>Stenosarchaea group</taxon>
        <taxon>Halobacteria</taxon>
        <taxon>Halobacteriales</taxon>
        <taxon>Haloarculaceae</taxon>
        <taxon>Halosimplex</taxon>
    </lineage>
</organism>
<accession>A0ABD5Y570</accession>
<dbReference type="AlphaFoldDB" id="A0ABD5Y570"/>
<name>A0ABD5Y570_9EURY</name>
<keyword evidence="1" id="KW-0472">Membrane</keyword>
<keyword evidence="1" id="KW-1133">Transmembrane helix</keyword>
<dbReference type="GeneID" id="78820806"/>
<dbReference type="EMBL" id="JBHTAS010000001">
    <property type="protein sequence ID" value="MFC7140515.1"/>
    <property type="molecule type" value="Genomic_DNA"/>
</dbReference>
<sequence>MTADQPQIPQSSPATRRQWNRAWDPMEGLVQYFLASFLLAFVALIPLGWLVGVYALVSIVVFPILGTLLGLVVWKRACSVVDDSYRDVLAAVIELNTKSADGSQVWVSGTRCAGEQYGIEPAREYTFTRVIRTDDYISIDEIMISLARMETVVQSEQIPMDRITTLSFEQGVLTVNSTRGVWNLCDLERVDS</sequence>
<evidence type="ECO:0000313" key="3">
    <source>
        <dbReference type="Proteomes" id="UP001596432"/>
    </source>
</evidence>
<keyword evidence="1" id="KW-0812">Transmembrane</keyword>
<feature type="transmembrane region" description="Helical" evidence="1">
    <location>
        <begin position="29"/>
        <end position="47"/>
    </location>
</feature>
<dbReference type="Proteomes" id="UP001596432">
    <property type="component" value="Unassembled WGS sequence"/>
</dbReference>
<comment type="caution">
    <text evidence="2">The sequence shown here is derived from an EMBL/GenBank/DDBJ whole genome shotgun (WGS) entry which is preliminary data.</text>
</comment>
<evidence type="ECO:0000256" key="1">
    <source>
        <dbReference type="SAM" id="Phobius"/>
    </source>
</evidence>